<comment type="caution">
    <text evidence="1">The sequence shown here is derived from an EMBL/GenBank/DDBJ whole genome shotgun (WGS) entry which is preliminary data.</text>
</comment>
<name>A0A6G0HFC4_LARCR</name>
<dbReference type="AlphaFoldDB" id="A0A6G0HFC4"/>
<accession>A0A6G0HFC4</accession>
<sequence>MTPKRNDDRRIRLFGRATYSDIVCNNPNPIPIELMAIREPTMQPTPLHITHTQWDQFTQFELGRWNLGLDEVQKELSALSKDTDLKLYDTVLAIAQDENVMLTTKILTKSPQLKHALKSKAVIPESKPLRDAIRMVFFLCAYDWQYLSQIKEFLHGSFDGFQLDSSYQQLSTNLVFHTWVAYWGVGIPDGTRPFNGKLLDYVSKIK</sequence>
<keyword evidence="2" id="KW-1185">Reference proteome</keyword>
<organism evidence="1 2">
    <name type="scientific">Larimichthys crocea</name>
    <name type="common">Large yellow croaker</name>
    <name type="synonym">Pseudosciaena crocea</name>
    <dbReference type="NCBI Taxonomy" id="215358"/>
    <lineage>
        <taxon>Eukaryota</taxon>
        <taxon>Metazoa</taxon>
        <taxon>Chordata</taxon>
        <taxon>Craniata</taxon>
        <taxon>Vertebrata</taxon>
        <taxon>Euteleostomi</taxon>
        <taxon>Actinopterygii</taxon>
        <taxon>Neopterygii</taxon>
        <taxon>Teleostei</taxon>
        <taxon>Neoteleostei</taxon>
        <taxon>Acanthomorphata</taxon>
        <taxon>Eupercaria</taxon>
        <taxon>Sciaenidae</taxon>
        <taxon>Larimichthys</taxon>
    </lineage>
</organism>
<proteinExistence type="predicted"/>
<dbReference type="EMBL" id="REGW02000236">
    <property type="protein sequence ID" value="KAE8277730.1"/>
    <property type="molecule type" value="Genomic_DNA"/>
</dbReference>
<reference evidence="1 2" key="1">
    <citation type="submission" date="2019-07" db="EMBL/GenBank/DDBJ databases">
        <title>Chromosome genome assembly for large yellow croaker.</title>
        <authorList>
            <person name="Xiao S."/>
        </authorList>
    </citation>
    <scope>NUCLEOTIDE SEQUENCE [LARGE SCALE GENOMIC DNA]</scope>
    <source>
        <strain evidence="1">JMULYC20181020</strain>
        <tissue evidence="1">Muscle</tissue>
    </source>
</reference>
<evidence type="ECO:0000313" key="2">
    <source>
        <dbReference type="Proteomes" id="UP000424527"/>
    </source>
</evidence>
<dbReference type="Proteomes" id="UP000424527">
    <property type="component" value="Unassembled WGS sequence"/>
</dbReference>
<evidence type="ECO:0000313" key="1">
    <source>
        <dbReference type="EMBL" id="KAE8277730.1"/>
    </source>
</evidence>
<protein>
    <submittedName>
        <fullName evidence="1">Uncharacterized protein</fullName>
    </submittedName>
</protein>
<gene>
    <name evidence="1" type="ORF">D5F01_LYC24259</name>
</gene>